<evidence type="ECO:0000313" key="4">
    <source>
        <dbReference type="Proteomes" id="UP000659654"/>
    </source>
</evidence>
<dbReference type="Proteomes" id="UP000582659">
    <property type="component" value="Unassembled WGS sequence"/>
</dbReference>
<sequence length="89" mass="9431">MRSKQINGSEIKDDGTEGARKKLGQNETASSPSPSQPRNPETAKCRPKFGAKFQPSVLPQVTKSTLPPAVAYLHDGETDCGIGTEGCDS</sequence>
<dbReference type="EMBL" id="CAJFCV020000002">
    <property type="protein sequence ID" value="CAG9100451.1"/>
    <property type="molecule type" value="Genomic_DNA"/>
</dbReference>
<reference evidence="2" key="2">
    <citation type="submission" date="2020-09" db="EMBL/GenBank/DDBJ databases">
        <authorList>
            <person name="Kikuchi T."/>
        </authorList>
    </citation>
    <scope>NUCLEOTIDE SEQUENCE</scope>
    <source>
        <strain evidence="2">Ka4C1</strain>
    </source>
</reference>
<dbReference type="AlphaFoldDB" id="A0A1I7S992"/>
<dbReference type="WBParaSite" id="BXY_0958800.1">
    <property type="protein sequence ID" value="BXY_0958800.1"/>
    <property type="gene ID" value="BXY_0958800"/>
</dbReference>
<accession>A0A1I7S992</accession>
<dbReference type="Proteomes" id="UP000095284">
    <property type="component" value="Unplaced"/>
</dbReference>
<organism evidence="3 5">
    <name type="scientific">Bursaphelenchus xylophilus</name>
    <name type="common">Pinewood nematode worm</name>
    <name type="synonym">Aphelenchoides xylophilus</name>
    <dbReference type="NCBI Taxonomy" id="6326"/>
    <lineage>
        <taxon>Eukaryota</taxon>
        <taxon>Metazoa</taxon>
        <taxon>Ecdysozoa</taxon>
        <taxon>Nematoda</taxon>
        <taxon>Chromadorea</taxon>
        <taxon>Rhabditida</taxon>
        <taxon>Tylenchina</taxon>
        <taxon>Tylenchomorpha</taxon>
        <taxon>Aphelenchoidea</taxon>
        <taxon>Aphelenchoididae</taxon>
        <taxon>Bursaphelenchus</taxon>
    </lineage>
</organism>
<protein>
    <submittedName>
        <fullName evidence="2">(pine wood nematode) hypothetical protein</fullName>
    </submittedName>
</protein>
<keyword evidence="4" id="KW-1185">Reference proteome</keyword>
<evidence type="ECO:0000313" key="3">
    <source>
        <dbReference type="Proteomes" id="UP000095284"/>
    </source>
</evidence>
<evidence type="ECO:0000256" key="1">
    <source>
        <dbReference type="SAM" id="MobiDB-lite"/>
    </source>
</evidence>
<feature type="region of interest" description="Disordered" evidence="1">
    <location>
        <begin position="1"/>
        <end position="49"/>
    </location>
</feature>
<gene>
    <name evidence="2" type="ORF">BXYJ_LOCUS4861</name>
</gene>
<name>A0A1I7S992_BURXY</name>
<reference evidence="5" key="1">
    <citation type="submission" date="2016-11" db="UniProtKB">
        <authorList>
            <consortium name="WormBaseParasite"/>
        </authorList>
    </citation>
    <scope>IDENTIFICATION</scope>
</reference>
<dbReference type="Proteomes" id="UP000659654">
    <property type="component" value="Unassembled WGS sequence"/>
</dbReference>
<proteinExistence type="predicted"/>
<evidence type="ECO:0000313" key="5">
    <source>
        <dbReference type="WBParaSite" id="BXY_0958800.1"/>
    </source>
</evidence>
<feature type="compositionally biased region" description="Basic and acidic residues" evidence="1">
    <location>
        <begin position="10"/>
        <end position="20"/>
    </location>
</feature>
<feature type="compositionally biased region" description="Polar residues" evidence="1">
    <location>
        <begin position="25"/>
        <end position="39"/>
    </location>
</feature>
<dbReference type="EMBL" id="CAJFDI010000002">
    <property type="protein sequence ID" value="CAD5217090.1"/>
    <property type="molecule type" value="Genomic_DNA"/>
</dbReference>
<evidence type="ECO:0000313" key="2">
    <source>
        <dbReference type="EMBL" id="CAD5217090.1"/>
    </source>
</evidence>